<dbReference type="KEGG" id="bcq:BCQ_2269"/>
<accession>B9IZY5</accession>
<organism evidence="1 2">
    <name type="scientific">Bacillus cereus (strain Q1)</name>
    <dbReference type="NCBI Taxonomy" id="361100"/>
    <lineage>
        <taxon>Bacteria</taxon>
        <taxon>Bacillati</taxon>
        <taxon>Bacillota</taxon>
        <taxon>Bacilli</taxon>
        <taxon>Bacillales</taxon>
        <taxon>Bacillaceae</taxon>
        <taxon>Bacillus</taxon>
        <taxon>Bacillus cereus group</taxon>
    </lineage>
</organism>
<reference evidence="1 2" key="1">
    <citation type="journal article" date="2009" name="J. Bacteriol.">
        <title>Complete genome sequence of the extremophilic Bacillus cereus strain Q1 with industrial applications.</title>
        <authorList>
            <person name="Xiong Z."/>
            <person name="Jiang Y."/>
            <person name="Qi D."/>
            <person name="Lu H."/>
            <person name="Yang F."/>
            <person name="Yang J."/>
            <person name="Chen L."/>
            <person name="Sun L."/>
            <person name="Xu X."/>
            <person name="Xue Y."/>
            <person name="Zhu Y."/>
            <person name="Jin Q."/>
        </authorList>
    </citation>
    <scope>NUCLEOTIDE SEQUENCE [LARGE SCALE GENOMIC DNA]</scope>
    <source>
        <strain evidence="1 2">Q1</strain>
    </source>
</reference>
<sequence length="36" mass="4169">MVEQLLVGNKNIGNVKVTGFYSVWREKNTKQGVFKR</sequence>
<proteinExistence type="predicted"/>
<dbReference type="Proteomes" id="UP000000441">
    <property type="component" value="Chromosome"/>
</dbReference>
<gene>
    <name evidence="1" type="ordered locus">BCQ_2269</name>
</gene>
<evidence type="ECO:0000313" key="1">
    <source>
        <dbReference type="EMBL" id="ACM12697.1"/>
    </source>
</evidence>
<dbReference type="HOGENOM" id="CLU_3354457_0_0_9"/>
<evidence type="ECO:0000313" key="2">
    <source>
        <dbReference type="Proteomes" id="UP000000441"/>
    </source>
</evidence>
<protein>
    <submittedName>
        <fullName evidence="1">Uncharacterized protein</fullName>
    </submittedName>
</protein>
<name>B9IZY5_BACCQ</name>
<dbReference type="EMBL" id="CP000227">
    <property type="protein sequence ID" value="ACM12697.1"/>
    <property type="molecule type" value="Genomic_DNA"/>
</dbReference>
<dbReference type="AlphaFoldDB" id="B9IZY5"/>